<proteinExistence type="predicted"/>
<feature type="compositionally biased region" description="Polar residues" evidence="1">
    <location>
        <begin position="55"/>
        <end position="73"/>
    </location>
</feature>
<evidence type="ECO:0000313" key="2">
    <source>
        <dbReference type="EnsemblMetazoa" id="CJA40126.1"/>
    </source>
</evidence>
<accession>A0A8R1IQW2</accession>
<evidence type="ECO:0000313" key="3">
    <source>
        <dbReference type="Proteomes" id="UP000005237"/>
    </source>
</evidence>
<protein>
    <submittedName>
        <fullName evidence="2">Uncharacterized protein</fullName>
    </submittedName>
</protein>
<dbReference type="AlphaFoldDB" id="A0A8R1IQW2"/>
<keyword evidence="3" id="KW-1185">Reference proteome</keyword>
<reference evidence="3" key="1">
    <citation type="submission" date="2010-08" db="EMBL/GenBank/DDBJ databases">
        <authorList>
            <consortium name="Caenorhabditis japonica Sequencing Consortium"/>
            <person name="Wilson R.K."/>
        </authorList>
    </citation>
    <scope>NUCLEOTIDE SEQUENCE [LARGE SCALE GENOMIC DNA]</scope>
    <source>
        <strain evidence="3">DF5081</strain>
    </source>
</reference>
<reference evidence="2" key="2">
    <citation type="submission" date="2022-06" db="UniProtKB">
        <authorList>
            <consortium name="EnsemblMetazoa"/>
        </authorList>
    </citation>
    <scope>IDENTIFICATION</scope>
    <source>
        <strain evidence="2">DF5081</strain>
    </source>
</reference>
<sequence>MAEEHRRRTTERASVIGVVNDFTSEIGDDAFGSWALRAAHSEHQMQKKAEDLEQKSTSLDRPINKSTPDPTET</sequence>
<dbReference type="EnsemblMetazoa" id="CJA40126.1">
    <property type="protein sequence ID" value="CJA40126.1"/>
    <property type="gene ID" value="WBGene00215974"/>
</dbReference>
<organism evidence="2 3">
    <name type="scientific">Caenorhabditis japonica</name>
    <dbReference type="NCBI Taxonomy" id="281687"/>
    <lineage>
        <taxon>Eukaryota</taxon>
        <taxon>Metazoa</taxon>
        <taxon>Ecdysozoa</taxon>
        <taxon>Nematoda</taxon>
        <taxon>Chromadorea</taxon>
        <taxon>Rhabditida</taxon>
        <taxon>Rhabditina</taxon>
        <taxon>Rhabditomorpha</taxon>
        <taxon>Rhabditoidea</taxon>
        <taxon>Rhabditidae</taxon>
        <taxon>Peloderinae</taxon>
        <taxon>Caenorhabditis</taxon>
    </lineage>
</organism>
<evidence type="ECO:0000256" key="1">
    <source>
        <dbReference type="SAM" id="MobiDB-lite"/>
    </source>
</evidence>
<dbReference type="Proteomes" id="UP000005237">
    <property type="component" value="Unassembled WGS sequence"/>
</dbReference>
<name>A0A8R1IQW2_CAEJA</name>
<feature type="region of interest" description="Disordered" evidence="1">
    <location>
        <begin position="41"/>
        <end position="73"/>
    </location>
</feature>
<feature type="compositionally biased region" description="Basic and acidic residues" evidence="1">
    <location>
        <begin position="41"/>
        <end position="54"/>
    </location>
</feature>